<evidence type="ECO:0000313" key="1">
    <source>
        <dbReference type="EMBL" id="GAI50216.1"/>
    </source>
</evidence>
<reference evidence="1" key="1">
    <citation type="journal article" date="2014" name="Front. Microbiol.">
        <title>High frequency of phylogenetically diverse reductive dehalogenase-homologous genes in deep subseafloor sedimentary metagenomes.</title>
        <authorList>
            <person name="Kawai M."/>
            <person name="Futagami T."/>
            <person name="Toyoda A."/>
            <person name="Takaki Y."/>
            <person name="Nishi S."/>
            <person name="Hori S."/>
            <person name="Arai W."/>
            <person name="Tsubouchi T."/>
            <person name="Morono Y."/>
            <person name="Uchiyama I."/>
            <person name="Ito T."/>
            <person name="Fujiyama A."/>
            <person name="Inagaki F."/>
            <person name="Takami H."/>
        </authorList>
    </citation>
    <scope>NUCLEOTIDE SEQUENCE</scope>
    <source>
        <strain evidence="1">Expedition CK06-06</strain>
    </source>
</reference>
<dbReference type="AlphaFoldDB" id="X1Q634"/>
<name>X1Q634_9ZZZZ</name>
<feature type="non-terminal residue" evidence="1">
    <location>
        <position position="50"/>
    </location>
</feature>
<comment type="caution">
    <text evidence="1">The sequence shown here is derived from an EMBL/GenBank/DDBJ whole genome shotgun (WGS) entry which is preliminary data.</text>
</comment>
<proteinExistence type="predicted"/>
<dbReference type="EMBL" id="BARV01041380">
    <property type="protein sequence ID" value="GAI50216.1"/>
    <property type="molecule type" value="Genomic_DNA"/>
</dbReference>
<gene>
    <name evidence="1" type="ORF">S06H3_62667</name>
</gene>
<organism evidence="1">
    <name type="scientific">marine sediment metagenome</name>
    <dbReference type="NCBI Taxonomy" id="412755"/>
    <lineage>
        <taxon>unclassified sequences</taxon>
        <taxon>metagenomes</taxon>
        <taxon>ecological metagenomes</taxon>
    </lineage>
</organism>
<sequence>MGEKSQEALKLQFDKRLRLEFHGVRITSDAGLLACRELDGVLGLTEMAPT</sequence>
<evidence type="ECO:0008006" key="2">
    <source>
        <dbReference type="Google" id="ProtNLM"/>
    </source>
</evidence>
<protein>
    <recommendedName>
        <fullName evidence="2">Transposase DDE domain-containing protein</fullName>
    </recommendedName>
</protein>
<accession>X1Q634</accession>